<keyword evidence="3" id="KW-1185">Reference proteome</keyword>
<dbReference type="Proteomes" id="UP000246058">
    <property type="component" value="Chromosome"/>
</dbReference>
<keyword evidence="1" id="KW-0732">Signal</keyword>
<dbReference type="AlphaFoldDB" id="A0A2U8VQX8"/>
<dbReference type="RefSeq" id="WP_109951274.1">
    <property type="nucleotide sequence ID" value="NZ_CP029551.1"/>
</dbReference>
<dbReference type="EMBL" id="CP029551">
    <property type="protein sequence ID" value="AWN36169.1"/>
    <property type="molecule type" value="Genomic_DNA"/>
</dbReference>
<organism evidence="2 3">
    <name type="scientific">Methylobacterium radiodurans</name>
    <dbReference type="NCBI Taxonomy" id="2202828"/>
    <lineage>
        <taxon>Bacteria</taxon>
        <taxon>Pseudomonadati</taxon>
        <taxon>Pseudomonadota</taxon>
        <taxon>Alphaproteobacteria</taxon>
        <taxon>Hyphomicrobiales</taxon>
        <taxon>Methylobacteriaceae</taxon>
        <taxon>Methylobacterium</taxon>
    </lineage>
</organism>
<sequence>MRILRTITLLAALHGGLMAGPALAAGPNGGRTTVADGHPVEMVSSGTGLTFFVVEEDGKPLNTAGLSAKAFVQSGGRTETVPLVGAAPNRFVGALKAPLPAGAKVVFSTKVHGHNLQARFE</sequence>
<protein>
    <submittedName>
        <fullName evidence="2">Uncharacterized protein</fullName>
    </submittedName>
</protein>
<evidence type="ECO:0000256" key="1">
    <source>
        <dbReference type="SAM" id="SignalP"/>
    </source>
</evidence>
<evidence type="ECO:0000313" key="3">
    <source>
        <dbReference type="Proteomes" id="UP000246058"/>
    </source>
</evidence>
<feature type="signal peptide" evidence="1">
    <location>
        <begin position="1"/>
        <end position="24"/>
    </location>
</feature>
<reference evidence="2 3" key="1">
    <citation type="submission" date="2018-05" db="EMBL/GenBank/DDBJ databases">
        <title>Complete Genome Sequence of Methylobacterium sp. 17Sr1-43.</title>
        <authorList>
            <person name="Srinivasan S."/>
        </authorList>
    </citation>
    <scope>NUCLEOTIDE SEQUENCE [LARGE SCALE GENOMIC DNA]</scope>
    <source>
        <strain evidence="2 3">17Sr1-43</strain>
    </source>
</reference>
<evidence type="ECO:0000313" key="2">
    <source>
        <dbReference type="EMBL" id="AWN36169.1"/>
    </source>
</evidence>
<dbReference type="OrthoDB" id="7933680at2"/>
<name>A0A2U8VQX8_9HYPH</name>
<proteinExistence type="predicted"/>
<accession>A0A2U8VQX8</accession>
<dbReference type="KEGG" id="meti:DK427_10885"/>
<gene>
    <name evidence="2" type="ORF">DK427_10885</name>
</gene>
<feature type="chain" id="PRO_5015981832" evidence="1">
    <location>
        <begin position="25"/>
        <end position="121"/>
    </location>
</feature>